<reference evidence="4 7" key="1">
    <citation type="journal article" date="2012" name="J. Bacteriol.">
        <title>Draft Genome Sequence of Turicella otitidis ATCC 51513, Isolated from Middle Ear Fluid from a Child with Otitis Media.</title>
        <authorList>
            <person name="Brinkrolf K."/>
            <person name="Schneider J."/>
            <person name="Knecht M."/>
            <person name="Ruckert C."/>
            <person name="Tauch A."/>
        </authorList>
    </citation>
    <scope>NUCLEOTIDE SEQUENCE [LARGE SCALE GENOMIC DNA]</scope>
    <source>
        <strain evidence="4 7">ATCC 51513</strain>
    </source>
</reference>
<evidence type="ECO:0000313" key="5">
    <source>
        <dbReference type="EMBL" id="EJZ81411.1"/>
    </source>
</evidence>
<keyword evidence="1" id="KW-0521">NADP</keyword>
<dbReference type="GO" id="GO:0008270">
    <property type="term" value="F:zinc ion binding"/>
    <property type="evidence" value="ECO:0007669"/>
    <property type="project" value="InterPro"/>
</dbReference>
<evidence type="ECO:0000313" key="7">
    <source>
        <dbReference type="Proteomes" id="UP000011016"/>
    </source>
</evidence>
<evidence type="ECO:0000256" key="1">
    <source>
        <dbReference type="ARBA" id="ARBA00022857"/>
    </source>
</evidence>
<dbReference type="InterPro" id="IPR002364">
    <property type="entry name" value="Quin_OxRdtase/zeta-crystal_CS"/>
</dbReference>
<organism evidence="4 7">
    <name type="scientific">Corynebacterium otitidis ATCC 51513</name>
    <dbReference type="NCBI Taxonomy" id="883169"/>
    <lineage>
        <taxon>Bacteria</taxon>
        <taxon>Bacillati</taxon>
        <taxon>Actinomycetota</taxon>
        <taxon>Actinomycetes</taxon>
        <taxon>Mycobacteriales</taxon>
        <taxon>Corynebacteriaceae</taxon>
        <taxon>Corynebacterium</taxon>
    </lineage>
</organism>
<dbReference type="PANTHER" id="PTHR48106">
    <property type="entry name" value="QUINONE OXIDOREDUCTASE PIG3-RELATED"/>
    <property type="match status" value="1"/>
</dbReference>
<name>I7L9T5_9CORY</name>
<proteinExistence type="predicted"/>
<evidence type="ECO:0000313" key="4">
    <source>
        <dbReference type="EMBL" id="CCI84047.1"/>
    </source>
</evidence>
<dbReference type="PATRIC" id="fig|883169.3.peg.1620"/>
<dbReference type="InterPro" id="IPR013154">
    <property type="entry name" value="ADH-like_N"/>
</dbReference>
<evidence type="ECO:0000313" key="6">
    <source>
        <dbReference type="Proteomes" id="UP000006078"/>
    </source>
</evidence>
<dbReference type="EMBL" id="AHAE01000078">
    <property type="protein sequence ID" value="EJZ81411.1"/>
    <property type="molecule type" value="Genomic_DNA"/>
</dbReference>
<gene>
    <name evidence="4" type="ORF">BN46_1325</name>
    <name evidence="5" type="ORF">HMPREF9719_01682</name>
</gene>
<feature type="domain" description="Enoyl reductase (ER)" evidence="3">
    <location>
        <begin position="10"/>
        <end position="316"/>
    </location>
</feature>
<keyword evidence="2 4" id="KW-0560">Oxidoreductase</keyword>
<comment type="caution">
    <text evidence="4">The sequence shown here is derived from an EMBL/GenBank/DDBJ whole genome shotgun (WGS) entry which is preliminary data.</text>
</comment>
<dbReference type="Pfam" id="PF13602">
    <property type="entry name" value="ADH_zinc_N_2"/>
    <property type="match status" value="1"/>
</dbReference>
<dbReference type="InterPro" id="IPR020843">
    <property type="entry name" value="ER"/>
</dbReference>
<dbReference type="Proteomes" id="UP000011016">
    <property type="component" value="Unassembled WGS sequence"/>
</dbReference>
<dbReference type="InterPro" id="IPR036291">
    <property type="entry name" value="NAD(P)-bd_dom_sf"/>
</dbReference>
<dbReference type="RefSeq" id="WP_004601572.1">
    <property type="nucleotide sequence ID" value="NZ_HF541868.1"/>
</dbReference>
<dbReference type="GO" id="GO:0070402">
    <property type="term" value="F:NADPH binding"/>
    <property type="evidence" value="ECO:0007669"/>
    <property type="project" value="TreeGrafter"/>
</dbReference>
<dbReference type="NCBIfam" id="TIGR02824">
    <property type="entry name" value="quinone_pig3"/>
    <property type="match status" value="1"/>
</dbReference>
<keyword evidence="6" id="KW-1185">Reference proteome</keyword>
<dbReference type="OrthoDB" id="9780520at2"/>
<dbReference type="AlphaFoldDB" id="I7L9T5"/>
<dbReference type="SMART" id="SM00829">
    <property type="entry name" value="PKS_ER"/>
    <property type="match status" value="1"/>
</dbReference>
<dbReference type="GO" id="GO:0003960">
    <property type="term" value="F:quinone reductase (NADPH) activity"/>
    <property type="evidence" value="ECO:0007669"/>
    <property type="project" value="UniProtKB-EC"/>
</dbReference>
<reference evidence="5 6" key="2">
    <citation type="submission" date="2012-08" db="EMBL/GenBank/DDBJ databases">
        <title>The Genome Sequence of Turicella otitidis ATCC 51513.</title>
        <authorList>
            <consortium name="The Broad Institute Genome Sequencing Platform"/>
            <person name="Earl A."/>
            <person name="Ward D."/>
            <person name="Feldgarden M."/>
            <person name="Gevers D."/>
            <person name="Huys G."/>
            <person name="Walker B."/>
            <person name="Young S.K."/>
            <person name="Zeng Q."/>
            <person name="Gargeya S."/>
            <person name="Fitzgerald M."/>
            <person name="Haas B."/>
            <person name="Abouelleil A."/>
            <person name="Alvarado L."/>
            <person name="Arachchi H.M."/>
            <person name="Berlin A.M."/>
            <person name="Chapman S.B."/>
            <person name="Goldberg J."/>
            <person name="Griggs A."/>
            <person name="Gujja S."/>
            <person name="Hansen M."/>
            <person name="Howarth C."/>
            <person name="Imamovic A."/>
            <person name="Larimer J."/>
            <person name="McCowen C."/>
            <person name="Montmayeur A."/>
            <person name="Murphy C."/>
            <person name="Neiman D."/>
            <person name="Pearson M."/>
            <person name="Priest M."/>
            <person name="Roberts A."/>
            <person name="Saif S."/>
            <person name="Shea T."/>
            <person name="Sisk P."/>
            <person name="Sykes S."/>
            <person name="Wortman J."/>
            <person name="Nusbaum C."/>
            <person name="Birren B."/>
        </authorList>
    </citation>
    <scope>NUCLEOTIDE SEQUENCE [LARGE SCALE GENOMIC DNA]</scope>
    <source>
        <strain evidence="5 6">ATCC 51513</strain>
    </source>
</reference>
<dbReference type="Gene3D" id="3.40.50.720">
    <property type="entry name" value="NAD(P)-binding Rossmann-like Domain"/>
    <property type="match status" value="1"/>
</dbReference>
<dbReference type="HOGENOM" id="CLU_026673_3_4_11"/>
<dbReference type="PANTHER" id="PTHR48106:SF8">
    <property type="entry name" value="OS02G0805600 PROTEIN"/>
    <property type="match status" value="1"/>
</dbReference>
<protein>
    <submittedName>
        <fullName evidence="4">Putative quinone oxidoreductase</fullName>
        <ecNumber evidence="4">1.6.5.5</ecNumber>
    </submittedName>
</protein>
<evidence type="ECO:0000256" key="2">
    <source>
        <dbReference type="ARBA" id="ARBA00023002"/>
    </source>
</evidence>
<sequence>MKAVTLKDQDDPSSLVVGEVDAPTLRPGEALIKVRASGVNRADLAQARGNYPPPPGASEILGLEASGTVADPGDTGLKPGAEVACLLAGGGYGEYVAAPKGQIAPVPEPLSLVEAGSVMEVACTVWSNLGMVAGIKSGQRVLIHGGAGGIGSMAIQVAKATGCEVATTAGSKRKLDHCASLGADILINYREEDFAEVLGRSVDVILDVVGGEYLERNLKVLNNDGQLVVMGLQGGRKAEINLGAMMPRRQSLHARTIRARGLKDKARIVASTVEHVWPWLAEGKIRHHVDRVFPLENAADAHAALLDGSLVGKAVLDHEAAGAGDRG</sequence>
<dbReference type="InterPro" id="IPR014189">
    <property type="entry name" value="Quinone_OxRdtase_PIG3"/>
</dbReference>
<dbReference type="SUPFAM" id="SSF50129">
    <property type="entry name" value="GroES-like"/>
    <property type="match status" value="1"/>
</dbReference>
<dbReference type="CDD" id="cd05276">
    <property type="entry name" value="p53_inducible_oxidoreductase"/>
    <property type="match status" value="1"/>
</dbReference>
<accession>I7L9T5</accession>
<dbReference type="Gene3D" id="3.90.180.10">
    <property type="entry name" value="Medium-chain alcohol dehydrogenases, catalytic domain"/>
    <property type="match status" value="1"/>
</dbReference>
<dbReference type="InterPro" id="IPR011032">
    <property type="entry name" value="GroES-like_sf"/>
</dbReference>
<dbReference type="eggNOG" id="COG0604">
    <property type="taxonomic scope" value="Bacteria"/>
</dbReference>
<dbReference type="STRING" id="29321.AAV33_08245"/>
<evidence type="ECO:0000259" key="3">
    <source>
        <dbReference type="SMART" id="SM00829"/>
    </source>
</evidence>
<dbReference type="Pfam" id="PF08240">
    <property type="entry name" value="ADH_N"/>
    <property type="match status" value="1"/>
</dbReference>
<dbReference type="SUPFAM" id="SSF51735">
    <property type="entry name" value="NAD(P)-binding Rossmann-fold domains"/>
    <property type="match status" value="1"/>
</dbReference>
<dbReference type="PROSITE" id="PS01162">
    <property type="entry name" value="QOR_ZETA_CRYSTAL"/>
    <property type="match status" value="1"/>
</dbReference>
<dbReference type="Proteomes" id="UP000006078">
    <property type="component" value="Unassembled WGS sequence"/>
</dbReference>
<dbReference type="EC" id="1.6.5.5" evidence="4"/>
<dbReference type="EMBL" id="CAJZ01000195">
    <property type="protein sequence ID" value="CCI84047.1"/>
    <property type="molecule type" value="Genomic_DNA"/>
</dbReference>